<dbReference type="PANTHER" id="PTHR43403:SF1">
    <property type="entry name" value="NAD-SPECIFIC GLUTAMATE DEHYDROGENASE"/>
    <property type="match status" value="1"/>
</dbReference>
<reference evidence="8" key="1">
    <citation type="journal article" date="2019" name="Int. J. Syst. Evol. Microbiol.">
        <title>The Global Catalogue of Microorganisms (GCM) 10K type strain sequencing project: providing services to taxonomists for standard genome sequencing and annotation.</title>
        <authorList>
            <consortium name="The Broad Institute Genomics Platform"/>
            <consortium name="The Broad Institute Genome Sequencing Center for Infectious Disease"/>
            <person name="Wu L."/>
            <person name="Ma J."/>
        </authorList>
    </citation>
    <scope>NUCLEOTIDE SEQUENCE [LARGE SCALE GENOMIC DNA]</scope>
    <source>
        <strain evidence="8">NBRC 100033</strain>
    </source>
</reference>
<protein>
    <submittedName>
        <fullName evidence="7">NAD-specific glutamate dehydrogenase</fullName>
    </submittedName>
</protein>
<name>A0ABQ5ZYQ8_9GAMM</name>
<evidence type="ECO:0000256" key="1">
    <source>
        <dbReference type="ARBA" id="ARBA00023002"/>
    </source>
</evidence>
<dbReference type="SUPFAM" id="SSF51735">
    <property type="entry name" value="NAD(P)-binding Rossmann-fold domains"/>
    <property type="match status" value="1"/>
</dbReference>
<keyword evidence="8" id="KW-1185">Reference proteome</keyword>
<dbReference type="PANTHER" id="PTHR43403">
    <property type="entry name" value="NAD-SPECIFIC GLUTAMATE DEHYDROGENASE"/>
    <property type="match status" value="1"/>
</dbReference>
<dbReference type="InterPro" id="IPR049059">
    <property type="entry name" value="NAD_Glu_DH_HM1"/>
</dbReference>
<feature type="domain" description="NAD-specific glutamate dehydrogenase C-terminal" evidence="3">
    <location>
        <begin position="1254"/>
        <end position="1421"/>
    </location>
</feature>
<evidence type="ECO:0000313" key="7">
    <source>
        <dbReference type="EMBL" id="GLR64213.1"/>
    </source>
</evidence>
<dbReference type="InterPro" id="IPR036291">
    <property type="entry name" value="NAD(P)-bd_dom_sf"/>
</dbReference>
<gene>
    <name evidence="7" type="primary">gdhB</name>
    <name evidence="7" type="ORF">GCM10007878_16510</name>
</gene>
<feature type="domain" description="NAD-glutamate dehydrogenase ACT2" evidence="5">
    <location>
        <begin position="393"/>
        <end position="482"/>
    </location>
</feature>
<comment type="caution">
    <text evidence="7">The sequence shown here is derived from an EMBL/GenBank/DDBJ whole genome shotgun (WGS) entry which is preliminary data.</text>
</comment>
<dbReference type="InterPro" id="IPR046346">
    <property type="entry name" value="Aminoacid_DH-like_N_sf"/>
</dbReference>
<dbReference type="Gene3D" id="3.40.50.720">
    <property type="entry name" value="NAD(P)-binding Rossmann-like Domain"/>
    <property type="match status" value="1"/>
</dbReference>
<accession>A0ABQ5ZYQ8</accession>
<dbReference type="InterPro" id="IPR049056">
    <property type="entry name" value="NAD_Glu_DH_HM3"/>
</dbReference>
<feature type="domain" description="NAD-glutamate dehydrogenase N-terminal ACT1" evidence="4">
    <location>
        <begin position="24"/>
        <end position="166"/>
    </location>
</feature>
<evidence type="ECO:0000259" key="6">
    <source>
        <dbReference type="Pfam" id="PF21077"/>
    </source>
</evidence>
<dbReference type="Pfam" id="PF05088">
    <property type="entry name" value="Bac_GDH_CD"/>
    <property type="match status" value="1"/>
</dbReference>
<dbReference type="InterPro" id="IPR048381">
    <property type="entry name" value="GDH_C"/>
</dbReference>
<keyword evidence="1" id="KW-0560">Oxidoreductase</keyword>
<dbReference type="Proteomes" id="UP001156682">
    <property type="component" value="Unassembled WGS sequence"/>
</dbReference>
<organism evidence="7 8">
    <name type="scientific">Marinospirillum insulare</name>
    <dbReference type="NCBI Taxonomy" id="217169"/>
    <lineage>
        <taxon>Bacteria</taxon>
        <taxon>Pseudomonadati</taxon>
        <taxon>Pseudomonadota</taxon>
        <taxon>Gammaproteobacteria</taxon>
        <taxon>Oceanospirillales</taxon>
        <taxon>Oceanospirillaceae</taxon>
        <taxon>Marinospirillum</taxon>
    </lineage>
</organism>
<dbReference type="Pfam" id="PF21077">
    <property type="entry name" value="GDH_ACT3"/>
    <property type="match status" value="1"/>
</dbReference>
<dbReference type="SUPFAM" id="SSF53223">
    <property type="entry name" value="Aminoacid dehydrogenase-like, N-terminal domain"/>
    <property type="match status" value="1"/>
</dbReference>
<dbReference type="Pfam" id="PF21078">
    <property type="entry name" value="GDH_HM3"/>
    <property type="match status" value="1"/>
</dbReference>
<evidence type="ECO:0000313" key="8">
    <source>
        <dbReference type="Proteomes" id="UP001156682"/>
    </source>
</evidence>
<dbReference type="Pfam" id="PF21074">
    <property type="entry name" value="GDH_C"/>
    <property type="match status" value="1"/>
</dbReference>
<dbReference type="InterPro" id="IPR049064">
    <property type="entry name" value="NAD_Glu_DH_ACT3"/>
</dbReference>
<dbReference type="InterPro" id="IPR007780">
    <property type="entry name" value="NAD_Glu_DH_bac"/>
</dbReference>
<dbReference type="Pfam" id="PF21079">
    <property type="entry name" value="GDH_HM2"/>
    <property type="match status" value="1"/>
</dbReference>
<feature type="domain" description="NAD-glutamate dehydrogenase catalytic" evidence="2">
    <location>
        <begin position="712"/>
        <end position="1208"/>
    </location>
</feature>
<dbReference type="Pfam" id="PF21073">
    <property type="entry name" value="GDH_HM1"/>
    <property type="match status" value="1"/>
</dbReference>
<dbReference type="RefSeq" id="WP_051610454.1">
    <property type="nucleotide sequence ID" value="NZ_BSOR01000028.1"/>
</dbReference>
<dbReference type="Pfam" id="PF21076">
    <property type="entry name" value="GDH_ACT2"/>
    <property type="match status" value="1"/>
</dbReference>
<dbReference type="InterPro" id="IPR024727">
    <property type="entry name" value="NAD_Glu_DH_N_ACT1"/>
</dbReference>
<evidence type="ECO:0000259" key="5">
    <source>
        <dbReference type="Pfam" id="PF21076"/>
    </source>
</evidence>
<dbReference type="InterPro" id="IPR049062">
    <property type="entry name" value="NAD_Glu_DH_ACT2"/>
</dbReference>
<dbReference type="InterPro" id="IPR049058">
    <property type="entry name" value="NAD_Glu_DH_HM2"/>
</dbReference>
<evidence type="ECO:0000259" key="3">
    <source>
        <dbReference type="Pfam" id="PF21074"/>
    </source>
</evidence>
<dbReference type="InterPro" id="IPR028971">
    <property type="entry name" value="NAD-GDH_cat"/>
</dbReference>
<evidence type="ECO:0000259" key="4">
    <source>
        <dbReference type="Pfam" id="PF21075"/>
    </source>
</evidence>
<sequence length="1448" mass="161859">MQTQQTALKEVINRLQAPKDVMHFAEHFYKFAALEELTSWSEDIFNGATLSTWKFLQSFNGDTPKIRLFNPDINLDGWQSPHTFIQLLNTDMPLLVDSLRLLINRRHLTLHSLHNAIFAVQRTSEGELEMFTAANEETSQKTESLILIEIDAITDEQERNQIQEELLTALNEVRLAVTDFTAMQNQALAISKQLKEAAEAQVQLGDELVSLSEASEFFSWIADKHFIFLGYDEYRLEEKDQQQHLCKLAGSELGLLKLDDSLTSPCTPLSSITTDLLTFAKASRLARVHRAAFPDEIIVQTFDAKGKVIGEKRFVGLYTSAVYNKIPQDIPVLRKKVTGVVKSIGMQPRSHNGRQLLQILDSYPRDDLFQIGLEELTSTALSIFNLREGRKTRVFIRQDQLSKLYSVLVYLPKDSFTTSLQLKTQKLLSEVLEAEFVDFFVHFSASALCRMQFIFHYNQATPPEYDQAAIEQQVINVASSWEDSLHTALSEDQGEAAASQLMRRYHQGFSAAYSEDFTPQHAVKDLAFLEALSDEQPLAMNLYRRADNSEQLGFKIFHLNQRLWLSDMLPVLENLGLKVMGEDPYKVTSNEKISWIHDFSLDLALEESSVVDLEAVKENFQTAFLQTWLGKSESDTFNRLILAAQLDWRQVAMLRGYARYMKQIGTHFAQDFIAATLVNQASITRLLIELFELRFNPDLTANKTASTTCLAKIEAELEGVSSLNEDQILRRYLELIQATLRTNFYQQDDAGKPKPAISYKLNPGAISNIPQPAPMFEIFVSSPRVEGVHLRYGQAARGGLRWSDRQEDFRTEVLGLVKAQQVKNAVIVPVGAKGGFICKQMPTNPSREDFMAEGIACYKTFISCLLDVTDNLVNGEVVPPQRLVRQDGDDTYLVVAADKGTATFSDIANGLAADYNFWLGDAFASGGSAGYDHKKMGITASGAWVNVQRHFRELGINVQEETFSVIGIGDMGGDVFGNGMLQSDKILLTAAFNHLHIFVDPNPADSVASFNERQRLFNLPRSSWADYQPDLISAGGGVFSRDAKSIKISPEMQTRFAITQDTLTPTELISALLKAPVDLIWNGGIGTYVKGSEESHASVGDKANDNLRVDGNQLRCRVVGEGGNLGFTQLGRIDAALTGVSINADFIDNAGGVNCSDHEVNIKILLQEVMQAGDLTLKQRNELLVEMTDEVSRLVLRDNYTQSQALAIAEQTSRKDLTPFQNLINQLEAEGKLNRELEFLPSEAQLEARAGQQLGLTRPELAIVLAYAKADVKQQILDSDLPEDPWLAKAMKRAFPEVLVERYPTLLANHRLKRELVATMLVNQLVDHLGITFVHQLQATSELSISDTIRGYAASRDIFNLEATWQAINDLDYQVEASLQLELMQQLTVGVEKSIGWLVAEMLTKEGFTNNAEQSIKNLSAKDKEALENLAGINQLEAALSKLQTSNE</sequence>
<evidence type="ECO:0000259" key="2">
    <source>
        <dbReference type="Pfam" id="PF05088"/>
    </source>
</evidence>
<proteinExistence type="predicted"/>
<dbReference type="EMBL" id="BSOR01000028">
    <property type="protein sequence ID" value="GLR64213.1"/>
    <property type="molecule type" value="Genomic_DNA"/>
</dbReference>
<feature type="domain" description="NAD-glutamate dehydrogenase ACT3" evidence="6">
    <location>
        <begin position="537"/>
        <end position="606"/>
    </location>
</feature>
<dbReference type="Pfam" id="PF21075">
    <property type="entry name" value="GDH_ACT1"/>
    <property type="match status" value="1"/>
</dbReference>